<evidence type="ECO:0000313" key="2">
    <source>
        <dbReference type="Proteomes" id="UP000324222"/>
    </source>
</evidence>
<protein>
    <submittedName>
        <fullName evidence="1">Uncharacterized protein</fullName>
    </submittedName>
</protein>
<name>A0A5B7EA14_PORTR</name>
<proteinExistence type="predicted"/>
<keyword evidence="2" id="KW-1185">Reference proteome</keyword>
<dbReference type="EMBL" id="VSRR010002182">
    <property type="protein sequence ID" value="MPC30046.1"/>
    <property type="molecule type" value="Genomic_DNA"/>
</dbReference>
<organism evidence="1 2">
    <name type="scientific">Portunus trituberculatus</name>
    <name type="common">Swimming crab</name>
    <name type="synonym">Neptunus trituberculatus</name>
    <dbReference type="NCBI Taxonomy" id="210409"/>
    <lineage>
        <taxon>Eukaryota</taxon>
        <taxon>Metazoa</taxon>
        <taxon>Ecdysozoa</taxon>
        <taxon>Arthropoda</taxon>
        <taxon>Crustacea</taxon>
        <taxon>Multicrustacea</taxon>
        <taxon>Malacostraca</taxon>
        <taxon>Eumalacostraca</taxon>
        <taxon>Eucarida</taxon>
        <taxon>Decapoda</taxon>
        <taxon>Pleocyemata</taxon>
        <taxon>Brachyura</taxon>
        <taxon>Eubrachyura</taxon>
        <taxon>Portunoidea</taxon>
        <taxon>Portunidae</taxon>
        <taxon>Portuninae</taxon>
        <taxon>Portunus</taxon>
    </lineage>
</organism>
<comment type="caution">
    <text evidence="1">The sequence shown here is derived from an EMBL/GenBank/DDBJ whole genome shotgun (WGS) entry which is preliminary data.</text>
</comment>
<gene>
    <name evidence="1" type="ORF">E2C01_023300</name>
</gene>
<dbReference type="AlphaFoldDB" id="A0A5B7EA14"/>
<evidence type="ECO:0000313" key="1">
    <source>
        <dbReference type="EMBL" id="MPC30046.1"/>
    </source>
</evidence>
<reference evidence="1 2" key="1">
    <citation type="submission" date="2019-05" db="EMBL/GenBank/DDBJ databases">
        <title>Another draft genome of Portunus trituberculatus and its Hox gene families provides insights of decapod evolution.</title>
        <authorList>
            <person name="Jeong J.-H."/>
            <person name="Song I."/>
            <person name="Kim S."/>
            <person name="Choi T."/>
            <person name="Kim D."/>
            <person name="Ryu S."/>
            <person name="Kim W."/>
        </authorList>
    </citation>
    <scope>NUCLEOTIDE SEQUENCE [LARGE SCALE GENOMIC DNA]</scope>
    <source>
        <tissue evidence="1">Muscle</tissue>
    </source>
</reference>
<accession>A0A5B7EA14</accession>
<sequence length="59" mass="7053">MKHYKRSTNVQLMNTRLRVSQQSTGSHHSEHIKDYLHFSYALLDYQYPRLSNFSQAPLK</sequence>
<dbReference type="Proteomes" id="UP000324222">
    <property type="component" value="Unassembled WGS sequence"/>
</dbReference>